<dbReference type="PRINTS" id="PR00380">
    <property type="entry name" value="KINESINHEAVY"/>
</dbReference>
<dbReference type="Pfam" id="PF00225">
    <property type="entry name" value="Kinesin"/>
    <property type="match status" value="1"/>
</dbReference>
<keyword evidence="9" id="KW-1185">Reference proteome</keyword>
<dbReference type="GO" id="GO:0007052">
    <property type="term" value="P:mitotic spindle organization"/>
    <property type="evidence" value="ECO:0007669"/>
    <property type="project" value="TreeGrafter"/>
</dbReference>
<evidence type="ECO:0000256" key="2">
    <source>
        <dbReference type="ARBA" id="ARBA00022741"/>
    </source>
</evidence>
<dbReference type="InterPro" id="IPR027640">
    <property type="entry name" value="Kinesin-like_fam"/>
</dbReference>
<dbReference type="GO" id="GO:0005874">
    <property type="term" value="C:microtubule"/>
    <property type="evidence" value="ECO:0007669"/>
    <property type="project" value="UniProtKB-KW"/>
</dbReference>
<dbReference type="AlphaFoldDB" id="A0A077YZ02"/>
<evidence type="ECO:0000313" key="8">
    <source>
        <dbReference type="EMBL" id="CDW52653.1"/>
    </source>
</evidence>
<dbReference type="InterPro" id="IPR027417">
    <property type="entry name" value="P-loop_NTPase"/>
</dbReference>
<dbReference type="InterPro" id="IPR019821">
    <property type="entry name" value="Kinesin_motor_CS"/>
</dbReference>
<keyword evidence="6" id="KW-0493">Microtubule</keyword>
<evidence type="ECO:0000313" key="9">
    <source>
        <dbReference type="Proteomes" id="UP000030665"/>
    </source>
</evidence>
<dbReference type="SUPFAM" id="SSF52540">
    <property type="entry name" value="P-loop containing nucleoside triphosphate hydrolases"/>
    <property type="match status" value="1"/>
</dbReference>
<reference evidence="8" key="1">
    <citation type="submission" date="2014-01" db="EMBL/GenBank/DDBJ databases">
        <authorList>
            <person name="Aslett M."/>
        </authorList>
    </citation>
    <scope>NUCLEOTIDE SEQUENCE</scope>
</reference>
<protein>
    <recommendedName>
        <fullName evidence="6">Kinesin-like protein</fullName>
    </recommendedName>
</protein>
<keyword evidence="4" id="KW-0206">Cytoskeleton</keyword>
<name>A0A077YZ02_TRITR</name>
<dbReference type="PROSITE" id="PS00411">
    <property type="entry name" value="KINESIN_MOTOR_1"/>
    <property type="match status" value="1"/>
</dbReference>
<evidence type="ECO:0000256" key="6">
    <source>
        <dbReference type="RuleBase" id="RU000394"/>
    </source>
</evidence>
<dbReference type="InterPro" id="IPR001752">
    <property type="entry name" value="Kinesin_motor_dom"/>
</dbReference>
<feature type="binding site" evidence="5">
    <location>
        <begin position="80"/>
        <end position="87"/>
    </location>
    <ligand>
        <name>ATP</name>
        <dbReference type="ChEBI" id="CHEBI:30616"/>
    </ligand>
</feature>
<dbReference type="GO" id="GO:0008017">
    <property type="term" value="F:microtubule binding"/>
    <property type="evidence" value="ECO:0007669"/>
    <property type="project" value="InterPro"/>
</dbReference>
<dbReference type="STRING" id="36087.A0A077YZ02"/>
<accession>A0A077YZ02</accession>
<evidence type="ECO:0000256" key="4">
    <source>
        <dbReference type="ARBA" id="ARBA00023212"/>
    </source>
</evidence>
<evidence type="ECO:0000256" key="3">
    <source>
        <dbReference type="ARBA" id="ARBA00022840"/>
    </source>
</evidence>
<keyword evidence="2 5" id="KW-0547">Nucleotide-binding</keyword>
<feature type="domain" description="Kinesin motor" evidence="7">
    <location>
        <begin position="1"/>
        <end position="327"/>
    </location>
</feature>
<dbReference type="Gene3D" id="3.40.850.10">
    <property type="entry name" value="Kinesin motor domain"/>
    <property type="match status" value="1"/>
</dbReference>
<evidence type="ECO:0000259" key="7">
    <source>
        <dbReference type="PROSITE" id="PS50067"/>
    </source>
</evidence>
<dbReference type="Proteomes" id="UP000030665">
    <property type="component" value="Unassembled WGS sequence"/>
</dbReference>
<keyword evidence="3 5" id="KW-0067">ATP-binding</keyword>
<comment type="similarity">
    <text evidence="5 6">Belongs to the TRAFAC class myosin-kinesin ATPase superfamily. Kinesin family.</text>
</comment>
<comment type="subcellular location">
    <subcellularLocation>
        <location evidence="1">Cytoplasm</location>
        <location evidence="1">Cytoskeleton</location>
    </subcellularLocation>
</comment>
<keyword evidence="5 6" id="KW-0505">Motor protein</keyword>
<dbReference type="PANTHER" id="PTHR47969:SF28">
    <property type="entry name" value="KINESIN-LIKE PROTEIN KIF21B"/>
    <property type="match status" value="1"/>
</dbReference>
<evidence type="ECO:0000256" key="1">
    <source>
        <dbReference type="ARBA" id="ARBA00004245"/>
    </source>
</evidence>
<sequence>MVIKTASLYTFHFFVMTQPSSANNDLFPGEPQVLLGDDRSFTYDFLFDESHSQCSVFTKCVQDLVERCFEGLNATVLAYGQTGSGKTYTMGTGLDNSCDTEQGIIPRAVDQLYNSMEKRINEAPPPSFSLEAQFIEIYNDEVIDLLDAQTAAGMEKVLSQTRTLFFQALQILRIGALNRTTGYTLMNEQSSRSHAMFTLKLTIKRQNDLYSNSEFACSDSTLFAKLNFVDLAGSERVKRTGATGQRAKEGISINSGLLALGNVISALGDRSLKVTHVPYRDSKLTRLLQDSLGGNSRTLMIACVGPSDCDFIETLNTLKYANRARNIRNRVVVNQSRSSVLVSDLQLRLRQLEQELTEFRLVAAANWAHLILAITTAGSKKRRRFCIRKSVVRRKLTTCERSEKLERQGSLAPRHGEDS</sequence>
<dbReference type="GO" id="GO:0003777">
    <property type="term" value="F:microtubule motor activity"/>
    <property type="evidence" value="ECO:0007669"/>
    <property type="project" value="InterPro"/>
</dbReference>
<proteinExistence type="inferred from homology"/>
<dbReference type="EMBL" id="HG805828">
    <property type="protein sequence ID" value="CDW52653.1"/>
    <property type="molecule type" value="Genomic_DNA"/>
</dbReference>
<dbReference type="GO" id="GO:0005875">
    <property type="term" value="C:microtubule associated complex"/>
    <property type="evidence" value="ECO:0007669"/>
    <property type="project" value="TreeGrafter"/>
</dbReference>
<evidence type="ECO:0000256" key="5">
    <source>
        <dbReference type="PROSITE-ProRule" id="PRU00283"/>
    </source>
</evidence>
<dbReference type="GO" id="GO:0005524">
    <property type="term" value="F:ATP binding"/>
    <property type="evidence" value="ECO:0007669"/>
    <property type="project" value="UniProtKB-UniRule"/>
</dbReference>
<reference evidence="8" key="2">
    <citation type="submission" date="2014-03" db="EMBL/GenBank/DDBJ databases">
        <title>The whipworm genome and dual-species transcriptomics of an intimate host-pathogen interaction.</title>
        <authorList>
            <person name="Foth B.J."/>
            <person name="Tsai I.J."/>
            <person name="Reid A.J."/>
            <person name="Bancroft A.J."/>
            <person name="Nichol S."/>
            <person name="Tracey A."/>
            <person name="Holroyd N."/>
            <person name="Cotton J.A."/>
            <person name="Stanley E.J."/>
            <person name="Zarowiecki M."/>
            <person name="Liu J.Z."/>
            <person name="Huckvale T."/>
            <person name="Cooper P.J."/>
            <person name="Grencis R.K."/>
            <person name="Berriman M."/>
        </authorList>
    </citation>
    <scope>NUCLEOTIDE SEQUENCE [LARGE SCALE GENOMIC DNA]</scope>
</reference>
<organism evidence="8 9">
    <name type="scientific">Trichuris trichiura</name>
    <name type="common">Whipworm</name>
    <name type="synonym">Trichocephalus trichiurus</name>
    <dbReference type="NCBI Taxonomy" id="36087"/>
    <lineage>
        <taxon>Eukaryota</taxon>
        <taxon>Metazoa</taxon>
        <taxon>Ecdysozoa</taxon>
        <taxon>Nematoda</taxon>
        <taxon>Enoplea</taxon>
        <taxon>Dorylaimia</taxon>
        <taxon>Trichinellida</taxon>
        <taxon>Trichuridae</taxon>
        <taxon>Trichuris</taxon>
    </lineage>
</organism>
<dbReference type="PROSITE" id="PS50067">
    <property type="entry name" value="KINESIN_MOTOR_2"/>
    <property type="match status" value="1"/>
</dbReference>
<dbReference type="SMART" id="SM00129">
    <property type="entry name" value="KISc"/>
    <property type="match status" value="1"/>
</dbReference>
<dbReference type="GO" id="GO:0051231">
    <property type="term" value="P:spindle elongation"/>
    <property type="evidence" value="ECO:0007669"/>
    <property type="project" value="TreeGrafter"/>
</dbReference>
<dbReference type="PANTHER" id="PTHR47969">
    <property type="entry name" value="CHROMOSOME-ASSOCIATED KINESIN KIF4A-RELATED"/>
    <property type="match status" value="1"/>
</dbReference>
<dbReference type="GO" id="GO:0007018">
    <property type="term" value="P:microtubule-based movement"/>
    <property type="evidence" value="ECO:0007669"/>
    <property type="project" value="InterPro"/>
</dbReference>
<gene>
    <name evidence="8" type="ORF">TTRE_0000091501</name>
</gene>
<dbReference type="OrthoDB" id="3176171at2759"/>
<keyword evidence="4" id="KW-0963">Cytoplasm</keyword>
<dbReference type="InterPro" id="IPR036961">
    <property type="entry name" value="Kinesin_motor_dom_sf"/>
</dbReference>